<comment type="similarity">
    <text evidence="3 14">Belongs to the glycosyl hydrolase 13 family.</text>
</comment>
<keyword evidence="6" id="KW-0963">Cytoplasm</keyword>
<dbReference type="GO" id="GO:0005737">
    <property type="term" value="C:cytoplasm"/>
    <property type="evidence" value="ECO:0007669"/>
    <property type="project" value="UniProtKB-SubCell"/>
</dbReference>
<dbReference type="CDD" id="cd02853">
    <property type="entry name" value="E_set_MTHase_like_N"/>
    <property type="match status" value="1"/>
</dbReference>
<dbReference type="InterPro" id="IPR004193">
    <property type="entry name" value="Glyco_hydro_13_N"/>
</dbReference>
<sequence length="609" mass="70604">MYRTIGATYLDNNVGQFTVWSPLRKQVNLQIVFPEKRLIKLEKQERGYWQATVDNVTSETHYLYELDGEVLRPDPASHFQPNGVHEASQVVAHNEFNWQDQGWENINLEDLIIYELHVGTFTPEGTFEAIIDRLPDLKDLGVNIIELMPVGQFPGERNWGYDGAYWFAVQNSYGGPEELKKLVNACHQQGIGVILDVIYNHFGPEGNYIRDFAPYFTEKYKTPWGSAINYDDSYSDGVRNFVIQNALYWLDYYHIDGLRLDAIHAIYDFGAKHILKELAEVVDQLSKKKNRKFYLIAESDLNDAKIIDQSEQGGYEIDAQWSDDFHHCLHTLLTQENKGYYQDFTELKSLAKVLKEGFAYSWDYSEFRQRYHGNSASHCPPYQFVVCNQNHDQVGNRMLGERLSQLVSFEQLKIAAGLTLLSPYIPLLFMGEEYGEDAPFLYFIDHGDPDLVKAVREGRKQEFKAFHEVGEPPDAASVETFRKSTLNWQKRKEEKHKTLYQFYQTLIKLRRQIPALAYRKDRNLEVEVNPKGNLLVITRYQKDNQIICLVNFDFNAISYEFNPSQKNWEKQLDSSEEKWLGKGSTLPTKLSQSSTLEIPACSLSLYETK</sequence>
<dbReference type="GO" id="GO:0005992">
    <property type="term" value="P:trehalose biosynthetic process"/>
    <property type="evidence" value="ECO:0007669"/>
    <property type="project" value="UniProtKB-UniRule"/>
</dbReference>
<dbReference type="eggNOG" id="COG0296">
    <property type="taxonomic scope" value="Bacteria"/>
</dbReference>
<feature type="domain" description="Glycosyl hydrolase family 13 catalytic" evidence="18">
    <location>
        <begin position="115"/>
        <end position="510"/>
    </location>
</feature>
<dbReference type="OrthoDB" id="9800174at2"/>
<evidence type="ECO:0000256" key="15">
    <source>
        <dbReference type="PIRSR" id="PIRSR006337-1"/>
    </source>
</evidence>
<evidence type="ECO:0000256" key="12">
    <source>
        <dbReference type="ARBA" id="ARBA00034013"/>
    </source>
</evidence>
<feature type="binding site" evidence="16">
    <location>
        <begin position="323"/>
        <end position="327"/>
    </location>
    <ligand>
        <name>substrate</name>
    </ligand>
</feature>
<dbReference type="InterPro" id="IPR012768">
    <property type="entry name" value="Trehalose_TreZ"/>
</dbReference>
<feature type="active site" description="Proton donor" evidence="15">
    <location>
        <position position="298"/>
    </location>
</feature>
<protein>
    <recommendedName>
        <fullName evidence="5 13">Malto-oligosyltrehalose trehalohydrolase</fullName>
        <shortName evidence="14">MTHase</shortName>
        <ecNumber evidence="4 13">3.2.1.141</ecNumber>
    </recommendedName>
    <alternativeName>
        <fullName evidence="11 14">4-alpha-D-((1-&gt;4)-alpha-D-glucano)trehalose trehalohydrolase</fullName>
    </alternativeName>
    <alternativeName>
        <fullName evidence="10 14">Maltooligosyl trehalose trehalohydrolase</fullName>
    </alternativeName>
</protein>
<comment type="catalytic activity">
    <reaction evidence="12 14">
        <text>hydrolysis of (1-&gt;4)-alpha-D-glucosidic linkage in 4-alpha-D-[(1-&gt;4)-alpha-D-glucanosyl]n trehalose to yield trehalose and (1-&gt;4)-alpha-D-glucan.</text>
        <dbReference type="EC" id="3.2.1.141"/>
    </reaction>
</comment>
<keyword evidence="20" id="KW-1185">Reference proteome</keyword>
<keyword evidence="9 14" id="KW-0326">Glycosidase</keyword>
<evidence type="ECO:0000256" key="1">
    <source>
        <dbReference type="ARBA" id="ARBA00004496"/>
    </source>
</evidence>
<dbReference type="InterPro" id="IPR013783">
    <property type="entry name" value="Ig-like_fold"/>
</dbReference>
<comment type="subcellular location">
    <subcellularLocation>
        <location evidence="1 15">Cytoplasm</location>
    </subcellularLocation>
</comment>
<keyword evidence="8" id="KW-0119">Carbohydrate metabolism</keyword>
<feature type="active site" description="Nucleophile" evidence="15">
    <location>
        <position position="261"/>
    </location>
</feature>
<feature type="binding site" evidence="16">
    <location>
        <begin position="391"/>
        <end position="396"/>
    </location>
    <ligand>
        <name>substrate</name>
    </ligand>
</feature>
<evidence type="ECO:0000256" key="13">
    <source>
        <dbReference type="NCBIfam" id="TIGR02402"/>
    </source>
</evidence>
<dbReference type="Proteomes" id="UP000003781">
    <property type="component" value="Unassembled WGS sequence"/>
</dbReference>
<dbReference type="UniPathway" id="UPA00299"/>
<evidence type="ECO:0000313" key="19">
    <source>
        <dbReference type="EMBL" id="EAZ89845.1"/>
    </source>
</evidence>
<name>A3IUF8_9CHRO</name>
<comment type="pathway">
    <text evidence="2 14">Glycan biosynthesis; trehalose biosynthesis.</text>
</comment>
<comment type="caution">
    <text evidence="19">The sequence shown here is derived from an EMBL/GenBank/DDBJ whole genome shotgun (WGS) entry which is preliminary data.</text>
</comment>
<evidence type="ECO:0000256" key="11">
    <source>
        <dbReference type="ARBA" id="ARBA00033284"/>
    </source>
</evidence>
<evidence type="ECO:0000256" key="6">
    <source>
        <dbReference type="ARBA" id="ARBA00022490"/>
    </source>
</evidence>
<evidence type="ECO:0000259" key="18">
    <source>
        <dbReference type="SMART" id="SM00642"/>
    </source>
</evidence>
<gene>
    <name evidence="19" type="ORF">CY0110_06154</name>
</gene>
<dbReference type="Gene3D" id="1.10.10.760">
    <property type="entry name" value="E-set domains of sugar-utilizing enzymes"/>
    <property type="match status" value="1"/>
</dbReference>
<dbReference type="GO" id="GO:0033942">
    <property type="term" value="F:4-alpha-D-(1-&gt;4)-alpha-D-glucanotrehalose trehalohydrolase activity"/>
    <property type="evidence" value="ECO:0007669"/>
    <property type="project" value="UniProtKB-EC"/>
</dbReference>
<evidence type="ECO:0000256" key="9">
    <source>
        <dbReference type="ARBA" id="ARBA00023295"/>
    </source>
</evidence>
<evidence type="ECO:0000256" key="17">
    <source>
        <dbReference type="PIRSR" id="PIRSR006337-3"/>
    </source>
</evidence>
<evidence type="ECO:0000256" key="5">
    <source>
        <dbReference type="ARBA" id="ARBA00015938"/>
    </source>
</evidence>
<evidence type="ECO:0000256" key="16">
    <source>
        <dbReference type="PIRSR" id="PIRSR006337-2"/>
    </source>
</evidence>
<dbReference type="Gene3D" id="3.20.20.80">
    <property type="entry name" value="Glycosidases"/>
    <property type="match status" value="1"/>
</dbReference>
<dbReference type="Gene3D" id="2.60.40.10">
    <property type="entry name" value="Immunoglobulins"/>
    <property type="match status" value="1"/>
</dbReference>
<dbReference type="SMART" id="SM00642">
    <property type="entry name" value="Aamy"/>
    <property type="match status" value="1"/>
</dbReference>
<keyword evidence="7 14" id="KW-0378">Hydrolase</keyword>
<dbReference type="InterPro" id="IPR006047">
    <property type="entry name" value="GH13_cat_dom"/>
</dbReference>
<reference evidence="19 20" key="1">
    <citation type="submission" date="2007-03" db="EMBL/GenBank/DDBJ databases">
        <authorList>
            <person name="Stal L."/>
            <person name="Ferriera S."/>
            <person name="Johnson J."/>
            <person name="Kravitz S."/>
            <person name="Beeson K."/>
            <person name="Sutton G."/>
            <person name="Rogers Y.-H."/>
            <person name="Friedman R."/>
            <person name="Frazier M."/>
            <person name="Venter J.C."/>
        </authorList>
    </citation>
    <scope>NUCLEOTIDE SEQUENCE [LARGE SCALE GENOMIC DNA]</scope>
    <source>
        <strain evidence="19 20">CCY0110</strain>
    </source>
</reference>
<dbReference type="NCBIfam" id="TIGR02402">
    <property type="entry name" value="trehalose_TreZ"/>
    <property type="match status" value="1"/>
</dbReference>
<evidence type="ECO:0000256" key="2">
    <source>
        <dbReference type="ARBA" id="ARBA00005199"/>
    </source>
</evidence>
<dbReference type="SUPFAM" id="SSF81296">
    <property type="entry name" value="E set domains"/>
    <property type="match status" value="1"/>
</dbReference>
<dbReference type="Pfam" id="PF02922">
    <property type="entry name" value="CBM_48"/>
    <property type="match status" value="1"/>
</dbReference>
<dbReference type="Pfam" id="PF00128">
    <property type="entry name" value="Alpha-amylase"/>
    <property type="match status" value="1"/>
</dbReference>
<accession>A3IUF8</accession>
<dbReference type="PANTHER" id="PTHR43651:SF11">
    <property type="entry name" value="MALTO-OLIGOSYLTREHALOSE TREHALOHYDROLASE"/>
    <property type="match status" value="1"/>
</dbReference>
<dbReference type="InterPro" id="IPR014756">
    <property type="entry name" value="Ig_E-set"/>
</dbReference>
<evidence type="ECO:0000313" key="20">
    <source>
        <dbReference type="Proteomes" id="UP000003781"/>
    </source>
</evidence>
<dbReference type="CDD" id="cd11325">
    <property type="entry name" value="AmyAc_GTHase"/>
    <property type="match status" value="1"/>
</dbReference>
<dbReference type="PIRSF" id="PIRSF006337">
    <property type="entry name" value="Trehalose_TreZ"/>
    <property type="match status" value="1"/>
</dbReference>
<dbReference type="RefSeq" id="WP_008277014.1">
    <property type="nucleotide sequence ID" value="NZ_AAXW01000035.1"/>
</dbReference>
<dbReference type="InterPro" id="IPR017853">
    <property type="entry name" value="GH"/>
</dbReference>
<feature type="binding site" evidence="16">
    <location>
        <begin position="259"/>
        <end position="264"/>
    </location>
    <ligand>
        <name>substrate</name>
    </ligand>
</feature>
<feature type="site" description="Transition state stabilizer" evidence="17">
    <location>
        <position position="392"/>
    </location>
</feature>
<organism evidence="19 20">
    <name type="scientific">Crocosphaera chwakensis CCY0110</name>
    <dbReference type="NCBI Taxonomy" id="391612"/>
    <lineage>
        <taxon>Bacteria</taxon>
        <taxon>Bacillati</taxon>
        <taxon>Cyanobacteriota</taxon>
        <taxon>Cyanophyceae</taxon>
        <taxon>Oscillatoriophycideae</taxon>
        <taxon>Chroococcales</taxon>
        <taxon>Aphanothecaceae</taxon>
        <taxon>Crocosphaera</taxon>
        <taxon>Crocosphaera chwakensis</taxon>
    </lineage>
</organism>
<dbReference type="PANTHER" id="PTHR43651">
    <property type="entry name" value="1,4-ALPHA-GLUCAN-BRANCHING ENZYME"/>
    <property type="match status" value="1"/>
</dbReference>
<dbReference type="SUPFAM" id="SSF51445">
    <property type="entry name" value="(Trans)glycosidases"/>
    <property type="match status" value="1"/>
</dbReference>
<dbReference type="EC" id="3.2.1.141" evidence="4 13"/>
<evidence type="ECO:0000256" key="4">
    <source>
        <dbReference type="ARBA" id="ARBA00012268"/>
    </source>
</evidence>
<evidence type="ECO:0000256" key="8">
    <source>
        <dbReference type="ARBA" id="ARBA00023277"/>
    </source>
</evidence>
<evidence type="ECO:0000256" key="3">
    <source>
        <dbReference type="ARBA" id="ARBA00008061"/>
    </source>
</evidence>
<dbReference type="EMBL" id="AAXW01000035">
    <property type="protein sequence ID" value="EAZ89845.1"/>
    <property type="molecule type" value="Genomic_DNA"/>
</dbReference>
<evidence type="ECO:0000256" key="14">
    <source>
        <dbReference type="PIRNR" id="PIRNR006337"/>
    </source>
</evidence>
<evidence type="ECO:0000256" key="10">
    <source>
        <dbReference type="ARBA" id="ARBA00032057"/>
    </source>
</evidence>
<evidence type="ECO:0000256" key="7">
    <source>
        <dbReference type="ARBA" id="ARBA00022801"/>
    </source>
</evidence>
<proteinExistence type="inferred from homology"/>
<dbReference type="AlphaFoldDB" id="A3IUF8"/>
<dbReference type="InterPro" id="IPR044901">
    <property type="entry name" value="Trehalose_TreZ_E-set_sf"/>
</dbReference>